<dbReference type="Proteomes" id="UP001626603">
    <property type="component" value="Chromosome"/>
</dbReference>
<dbReference type="InterPro" id="IPR035069">
    <property type="entry name" value="TTHA1013/TTHA0281-like"/>
</dbReference>
<evidence type="ECO:0000259" key="1">
    <source>
        <dbReference type="Pfam" id="PF15919"/>
    </source>
</evidence>
<dbReference type="Pfam" id="PF15919">
    <property type="entry name" value="HicB_lk_antitox"/>
    <property type="match status" value="1"/>
</dbReference>
<proteinExistence type="predicted"/>
<dbReference type="PANTHER" id="PTHR34504:SF4">
    <property type="entry name" value="ANTITOXIN HICB"/>
    <property type="match status" value="1"/>
</dbReference>
<dbReference type="SUPFAM" id="SSF143100">
    <property type="entry name" value="TTHA1013/TTHA0281-like"/>
    <property type="match status" value="1"/>
</dbReference>
<sequence length="74" mass="8321">MKYTVVLEPQEEGGFTVQCVEIPGAISQGETREEALANIKEAIELVLDVQREKLYRKTSTARREISKVDVVDVI</sequence>
<dbReference type="PANTHER" id="PTHR34504">
    <property type="entry name" value="ANTITOXIN HICB"/>
    <property type="match status" value="1"/>
</dbReference>
<organism evidence="2 3">
    <name type="scientific">Methanoculleus palmolei</name>
    <dbReference type="NCBI Taxonomy" id="72612"/>
    <lineage>
        <taxon>Archaea</taxon>
        <taxon>Methanobacteriati</taxon>
        <taxon>Methanobacteriota</taxon>
        <taxon>Stenosarchaea group</taxon>
        <taxon>Methanomicrobia</taxon>
        <taxon>Methanomicrobiales</taxon>
        <taxon>Methanomicrobiaceae</taxon>
        <taxon>Methanoculleus</taxon>
    </lineage>
</organism>
<keyword evidence="3" id="KW-1185">Reference proteome</keyword>
<dbReference type="EMBL" id="CP137641">
    <property type="protein sequence ID" value="WOX55522.1"/>
    <property type="molecule type" value="Genomic_DNA"/>
</dbReference>
<evidence type="ECO:0000313" key="3">
    <source>
        <dbReference type="Proteomes" id="UP001626603"/>
    </source>
</evidence>
<feature type="domain" description="HicB-like antitoxin of toxin-antitoxin system" evidence="1">
    <location>
        <begin position="3"/>
        <end position="52"/>
    </location>
</feature>
<evidence type="ECO:0000313" key="2">
    <source>
        <dbReference type="EMBL" id="WOX55522.1"/>
    </source>
</evidence>
<name>A0ABD8A7S6_9EURY</name>
<protein>
    <submittedName>
        <fullName evidence="2">Type II toxin-antitoxin system HicB family antitoxin</fullName>
    </submittedName>
</protein>
<dbReference type="Gene3D" id="3.30.160.250">
    <property type="match status" value="1"/>
</dbReference>
<dbReference type="InterPro" id="IPR051404">
    <property type="entry name" value="TA_system_antitoxin"/>
</dbReference>
<dbReference type="InterPro" id="IPR031807">
    <property type="entry name" value="HicB-like"/>
</dbReference>
<dbReference type="AlphaFoldDB" id="A0ABD8A7S6"/>
<reference evidence="2 3" key="1">
    <citation type="submission" date="2023-10" db="EMBL/GenBank/DDBJ databases">
        <title>The complete genome sequence of Methanoculleus palmolei DSM 4273.</title>
        <authorList>
            <person name="Lai S.-J."/>
            <person name="You Y.-T."/>
            <person name="Chen S.-C."/>
        </authorList>
    </citation>
    <scope>NUCLEOTIDE SEQUENCE [LARGE SCALE GENOMIC DNA]</scope>
    <source>
        <strain evidence="2 3">DSM 4273</strain>
    </source>
</reference>
<accession>A0ABD8A7S6</accession>
<gene>
    <name evidence="2" type="ORF">R6Y95_08620</name>
</gene>